<evidence type="ECO:0000256" key="2">
    <source>
        <dbReference type="ARBA" id="ARBA00023797"/>
    </source>
</evidence>
<organism evidence="3 4">
    <name type="scientific">Priapulus caudatus</name>
    <name type="common">Priapulid worm</name>
    <dbReference type="NCBI Taxonomy" id="37621"/>
    <lineage>
        <taxon>Eukaryota</taxon>
        <taxon>Metazoa</taxon>
        <taxon>Ecdysozoa</taxon>
        <taxon>Scalidophora</taxon>
        <taxon>Priapulida</taxon>
        <taxon>Priapulimorpha</taxon>
        <taxon>Priapulimorphida</taxon>
        <taxon>Priapulidae</taxon>
        <taxon>Priapulus</taxon>
    </lineage>
</organism>
<gene>
    <name evidence="4" type="primary">LOC106820312</name>
</gene>
<proteinExistence type="predicted"/>
<sequence>VPHLSSHVSSPKVHPNSIHITAVLTDYATPTGRQNHGVATSWLKLKQPAGETLPCVPIFVRKSQFRLPFKTSTPVLMIGPGTGLAPFRGFIQERHHYKSEGTR</sequence>
<evidence type="ECO:0000313" key="3">
    <source>
        <dbReference type="Proteomes" id="UP000695022"/>
    </source>
</evidence>
<dbReference type="InterPro" id="IPR001709">
    <property type="entry name" value="Flavoprot_Pyr_Nucl_cyt_Rdtase"/>
</dbReference>
<dbReference type="GeneID" id="106820312"/>
<name>A0ABM1F7A0_PRICU</name>
<dbReference type="EC" id="1.6.2.4" evidence="2"/>
<dbReference type="RefSeq" id="XP_014680321.1">
    <property type="nucleotide sequence ID" value="XM_014824835.1"/>
</dbReference>
<accession>A0ABM1F7A0</accession>
<dbReference type="PANTHER" id="PTHR19384">
    <property type="entry name" value="NITRIC OXIDE SYNTHASE-RELATED"/>
    <property type="match status" value="1"/>
</dbReference>
<dbReference type="Proteomes" id="UP000695022">
    <property type="component" value="Unplaced"/>
</dbReference>
<dbReference type="InterPro" id="IPR039261">
    <property type="entry name" value="FNR_nucleotide-bd"/>
</dbReference>
<evidence type="ECO:0000313" key="4">
    <source>
        <dbReference type="RefSeq" id="XP_014680321.1"/>
    </source>
</evidence>
<evidence type="ECO:0000256" key="1">
    <source>
        <dbReference type="ARBA" id="ARBA00022630"/>
    </source>
</evidence>
<dbReference type="SUPFAM" id="SSF63380">
    <property type="entry name" value="Riboflavin synthase domain-like"/>
    <property type="match status" value="1"/>
</dbReference>
<dbReference type="PANTHER" id="PTHR19384:SF17">
    <property type="entry name" value="NADPH--CYTOCHROME P450 REDUCTASE"/>
    <property type="match status" value="1"/>
</dbReference>
<dbReference type="PRINTS" id="PR00371">
    <property type="entry name" value="FPNCR"/>
</dbReference>
<dbReference type="InterPro" id="IPR017938">
    <property type="entry name" value="Riboflavin_synthase-like_b-brl"/>
</dbReference>
<reference evidence="4" key="1">
    <citation type="submission" date="2025-08" db="UniProtKB">
        <authorList>
            <consortium name="RefSeq"/>
        </authorList>
    </citation>
    <scope>IDENTIFICATION</scope>
</reference>
<feature type="non-terminal residue" evidence="4">
    <location>
        <position position="1"/>
    </location>
</feature>
<dbReference type="Gene3D" id="2.40.30.10">
    <property type="entry name" value="Translation factors"/>
    <property type="match status" value="1"/>
</dbReference>
<dbReference type="Gene3D" id="3.40.50.80">
    <property type="entry name" value="Nucleotide-binding domain of ferredoxin-NADP reductase (FNR) module"/>
    <property type="match status" value="1"/>
</dbReference>
<keyword evidence="3" id="KW-1185">Reference proteome</keyword>
<protein>
    <recommendedName>
        <fullName evidence="2">NADPH--hemoprotein reductase</fullName>
        <ecNumber evidence="2">1.6.2.4</ecNumber>
    </recommendedName>
</protein>
<dbReference type="SUPFAM" id="SSF52343">
    <property type="entry name" value="Ferredoxin reductase-like, C-terminal NADP-linked domain"/>
    <property type="match status" value="1"/>
</dbReference>
<keyword evidence="1" id="KW-0285">Flavoprotein</keyword>